<dbReference type="InterPro" id="IPR011075">
    <property type="entry name" value="TetR_C"/>
</dbReference>
<evidence type="ECO:0000256" key="2">
    <source>
        <dbReference type="ARBA" id="ARBA00023125"/>
    </source>
</evidence>
<feature type="DNA-binding region" description="H-T-H motif" evidence="4">
    <location>
        <begin position="106"/>
        <end position="125"/>
    </location>
</feature>
<dbReference type="SUPFAM" id="SSF46689">
    <property type="entry name" value="Homeodomain-like"/>
    <property type="match status" value="1"/>
</dbReference>
<keyword evidence="3" id="KW-0804">Transcription</keyword>
<evidence type="ECO:0000256" key="1">
    <source>
        <dbReference type="ARBA" id="ARBA00023015"/>
    </source>
</evidence>
<name>A0A937RBP6_9ACTN</name>
<dbReference type="GO" id="GO:0003677">
    <property type="term" value="F:DNA binding"/>
    <property type="evidence" value="ECO:0007669"/>
    <property type="project" value="UniProtKB-UniRule"/>
</dbReference>
<feature type="region of interest" description="Disordered" evidence="5">
    <location>
        <begin position="1"/>
        <end position="78"/>
    </location>
</feature>
<dbReference type="Gene3D" id="1.10.10.60">
    <property type="entry name" value="Homeodomain-like"/>
    <property type="match status" value="1"/>
</dbReference>
<dbReference type="InterPro" id="IPR036271">
    <property type="entry name" value="Tet_transcr_reg_TetR-rel_C_sf"/>
</dbReference>
<dbReference type="Pfam" id="PF19352">
    <property type="entry name" value="TetR_C_38"/>
    <property type="match status" value="1"/>
</dbReference>
<dbReference type="EMBL" id="JAEACQ010000122">
    <property type="protein sequence ID" value="MBL7625954.1"/>
    <property type="molecule type" value="Genomic_DNA"/>
</dbReference>
<keyword evidence="8" id="KW-1185">Reference proteome</keyword>
<evidence type="ECO:0000256" key="3">
    <source>
        <dbReference type="ARBA" id="ARBA00023163"/>
    </source>
</evidence>
<sequence>MSPADAPALDKPAAKQAATRAGGRARSRTGAKAAATRLAVGAETAPGTDLPGTDAAGTEPVDARAELTPPRAADGRVPGRRGLATRARLLECAAAMLQTTPYRELTVTDISREAGTSPATFYQYFVDMETAMLALAEQVADQGAELSGLVGTKPWRGAAGWHSAQALVDGFLTFWLAHQPVLRVVDLLTEEGDVRFRGARVRMLNAITRALAGVIEEAQTRAGRRAELEPMAMASALVSMLAHVAAHQPGFEAWDIHVADVREAMVRLVFWGVTGPKVPRVL</sequence>
<dbReference type="InterPro" id="IPR001647">
    <property type="entry name" value="HTH_TetR"/>
</dbReference>
<evidence type="ECO:0000256" key="4">
    <source>
        <dbReference type="PROSITE-ProRule" id="PRU00335"/>
    </source>
</evidence>
<dbReference type="Proteomes" id="UP000604475">
    <property type="component" value="Unassembled WGS sequence"/>
</dbReference>
<accession>A0A937RBP6</accession>
<keyword evidence="1" id="KW-0805">Transcription regulation</keyword>
<comment type="caution">
    <text evidence="7">The sequence shown here is derived from an EMBL/GenBank/DDBJ whole genome shotgun (WGS) entry which is preliminary data.</text>
</comment>
<proteinExistence type="predicted"/>
<keyword evidence="2 4" id="KW-0238">DNA-binding</keyword>
<evidence type="ECO:0000259" key="6">
    <source>
        <dbReference type="PROSITE" id="PS50977"/>
    </source>
</evidence>
<feature type="domain" description="HTH tetR-type" evidence="6">
    <location>
        <begin position="83"/>
        <end position="143"/>
    </location>
</feature>
<dbReference type="RefSeq" id="WP_203006758.1">
    <property type="nucleotide sequence ID" value="NZ_JADWYU010000396.1"/>
</dbReference>
<dbReference type="PROSITE" id="PS50977">
    <property type="entry name" value="HTH_TETR_2"/>
    <property type="match status" value="1"/>
</dbReference>
<protein>
    <submittedName>
        <fullName evidence="7">TetR/AcrR family transcriptional regulator</fullName>
    </submittedName>
</protein>
<dbReference type="AlphaFoldDB" id="A0A937RBP6"/>
<evidence type="ECO:0000313" key="8">
    <source>
        <dbReference type="Proteomes" id="UP000604475"/>
    </source>
</evidence>
<evidence type="ECO:0000256" key="5">
    <source>
        <dbReference type="SAM" id="MobiDB-lite"/>
    </source>
</evidence>
<feature type="compositionally biased region" description="Low complexity" evidence="5">
    <location>
        <begin position="1"/>
        <end position="22"/>
    </location>
</feature>
<organism evidence="7 8">
    <name type="scientific">Frankia nepalensis</name>
    <dbReference type="NCBI Taxonomy" id="1836974"/>
    <lineage>
        <taxon>Bacteria</taxon>
        <taxon>Bacillati</taxon>
        <taxon>Actinomycetota</taxon>
        <taxon>Actinomycetes</taxon>
        <taxon>Frankiales</taxon>
        <taxon>Frankiaceae</taxon>
        <taxon>Frankia</taxon>
    </lineage>
</organism>
<gene>
    <name evidence="7" type="ORF">I7412_01920</name>
</gene>
<evidence type="ECO:0000313" key="7">
    <source>
        <dbReference type="EMBL" id="MBL7625954.1"/>
    </source>
</evidence>
<dbReference type="InterPro" id="IPR009057">
    <property type="entry name" value="Homeodomain-like_sf"/>
</dbReference>
<dbReference type="Gene3D" id="1.10.357.10">
    <property type="entry name" value="Tetracycline Repressor, domain 2"/>
    <property type="match status" value="1"/>
</dbReference>
<dbReference type="SUPFAM" id="SSF48498">
    <property type="entry name" value="Tetracyclin repressor-like, C-terminal domain"/>
    <property type="match status" value="1"/>
</dbReference>
<reference evidence="7" key="1">
    <citation type="submission" date="2020-12" db="EMBL/GenBank/DDBJ databases">
        <title>Genomic characterization of non-nitrogen-fixing Frankia strains.</title>
        <authorList>
            <person name="Carlos-Shanley C."/>
            <person name="Guerra T."/>
            <person name="Hahn D."/>
        </authorList>
    </citation>
    <scope>NUCLEOTIDE SEQUENCE</scope>
    <source>
        <strain evidence="7">CN6</strain>
    </source>
</reference>
<dbReference type="Pfam" id="PF00440">
    <property type="entry name" value="TetR_N"/>
    <property type="match status" value="1"/>
</dbReference>